<dbReference type="PANTHER" id="PTHR34047:SF8">
    <property type="entry name" value="PROTEIN YKFC"/>
    <property type="match status" value="1"/>
</dbReference>
<organism evidence="2 3">
    <name type="scientific">Clostridium autoethanogenum</name>
    <dbReference type="NCBI Taxonomy" id="84023"/>
    <lineage>
        <taxon>Bacteria</taxon>
        <taxon>Bacillati</taxon>
        <taxon>Bacillota</taxon>
        <taxon>Clostridia</taxon>
        <taxon>Eubacteriales</taxon>
        <taxon>Clostridiaceae</taxon>
        <taxon>Clostridium</taxon>
    </lineage>
</organism>
<name>A0A3M0SQF6_9CLOT</name>
<gene>
    <name evidence="2" type="ORF">D9O40_10610</name>
</gene>
<dbReference type="InterPro" id="IPR051083">
    <property type="entry name" value="GrpII_Intron_Splice-Mob/Def"/>
</dbReference>
<comment type="caution">
    <text evidence="2">The sequence shown here is derived from an EMBL/GenBank/DDBJ whole genome shotgun (WGS) entry which is preliminary data.</text>
</comment>
<evidence type="ECO:0000313" key="2">
    <source>
        <dbReference type="EMBL" id="RMD00282.1"/>
    </source>
</evidence>
<dbReference type="CDD" id="cd01651">
    <property type="entry name" value="RT_G2_intron"/>
    <property type="match status" value="1"/>
</dbReference>
<protein>
    <recommendedName>
        <fullName evidence="1">Reverse transcriptase domain-containing protein</fullName>
    </recommendedName>
</protein>
<proteinExistence type="predicted"/>
<dbReference type="InterPro" id="IPR043502">
    <property type="entry name" value="DNA/RNA_pol_sf"/>
</dbReference>
<accession>A0A3M0SQF6</accession>
<dbReference type="Pfam" id="PF00078">
    <property type="entry name" value="RVT_1"/>
    <property type="match status" value="1"/>
</dbReference>
<dbReference type="AlphaFoldDB" id="A0A3M0SQF6"/>
<dbReference type="Proteomes" id="UP000277999">
    <property type="component" value="Unassembled WGS sequence"/>
</dbReference>
<feature type="domain" description="Reverse transcriptase" evidence="1">
    <location>
        <begin position="67"/>
        <end position="288"/>
    </location>
</feature>
<sequence length="288" mass="33395">MQDTFDMLYQQSKQNNKFPSLMRIIRSKENILLSYRNIKTNKGSKTAGINRTNIANLAEIKPDEFVKYIQNRFKNYIPHEIRRVEIPKPNGKTRPLGIPTIEDRIVQQCIKQVLEPICEAKFHEHSYGFRPNRSTHHAIARSYRLINLNKLHYVVNVDIKGFFDNVNHGKLLKQLWSIGIQDKTLLKIISKMLKAPVKGIGVQEKGTPQGGILSPLLSNVVLNEIDWWISSQWQTFRTKRNYYKAINPRNGRIKSDGKYGAMKTTNLKEMFIVRYADDCAPRKRTQAA</sequence>
<dbReference type="InterPro" id="IPR000477">
    <property type="entry name" value="RT_dom"/>
</dbReference>
<evidence type="ECO:0000313" key="3">
    <source>
        <dbReference type="Proteomes" id="UP000277999"/>
    </source>
</evidence>
<dbReference type="PANTHER" id="PTHR34047">
    <property type="entry name" value="NUCLEAR INTRON MATURASE 1, MITOCHONDRIAL-RELATED"/>
    <property type="match status" value="1"/>
</dbReference>
<evidence type="ECO:0000259" key="1">
    <source>
        <dbReference type="PROSITE" id="PS50878"/>
    </source>
</evidence>
<dbReference type="PROSITE" id="PS50878">
    <property type="entry name" value="RT_POL"/>
    <property type="match status" value="1"/>
</dbReference>
<reference evidence="2 3" key="1">
    <citation type="submission" date="2018-10" db="EMBL/GenBank/DDBJ databases">
        <title>Genome-centric metagenomics revealed C2 chemical producing, CO utilizing Clostridium with novel acetogenic gene cluster.</title>
        <authorList>
            <person name="Kang H."/>
            <person name="Park B."/>
            <person name="Choi I.G."/>
            <person name="Chang I.S."/>
        </authorList>
    </citation>
    <scope>NUCLEOTIDE SEQUENCE [LARGE SCALE GENOMIC DNA]</scope>
    <source>
        <strain evidence="2 3">H21-9</strain>
    </source>
</reference>
<dbReference type="SUPFAM" id="SSF56672">
    <property type="entry name" value="DNA/RNA polymerases"/>
    <property type="match status" value="1"/>
</dbReference>
<dbReference type="EMBL" id="RFAQ01000030">
    <property type="protein sequence ID" value="RMD00282.1"/>
    <property type="molecule type" value="Genomic_DNA"/>
</dbReference>